<dbReference type="InterPro" id="IPR010342">
    <property type="entry name" value="DUF938"/>
</dbReference>
<dbReference type="SUPFAM" id="SSF53335">
    <property type="entry name" value="S-adenosyl-L-methionine-dependent methyltransferases"/>
    <property type="match status" value="1"/>
</dbReference>
<dbReference type="GO" id="GO:0008168">
    <property type="term" value="F:methyltransferase activity"/>
    <property type="evidence" value="ECO:0007669"/>
    <property type="project" value="UniProtKB-KW"/>
</dbReference>
<keyword evidence="1" id="KW-0489">Methyltransferase</keyword>
<comment type="caution">
    <text evidence="1">The sequence shown here is derived from an EMBL/GenBank/DDBJ whole genome shotgun (WGS) entry which is preliminary data.</text>
</comment>
<accession>A0ABT0YV03</accession>
<dbReference type="PANTHER" id="PTHR20974">
    <property type="entry name" value="UPF0585 PROTEIN CG18661"/>
    <property type="match status" value="1"/>
</dbReference>
<gene>
    <name evidence="1" type="ORF">M8A51_23885</name>
</gene>
<sequence>MSSTRLHSPAAERNGPPILVELLRWLPPTGRALEVASGTGQHAAHFAAALPGWRWQPTEHEVATFPSIAAWTRDAGLSNVESPVRLDVTSASWPVQGEYDLIYCANMIHIAPWAACLGLLDGAQRHLAATGQLVLYGPYRIGGAHTAESNAAFDADLRSRDVRWGVRELEAVADEARTRGLVLRDRVAMPANNQLLAFARA</sequence>
<keyword evidence="1" id="KW-0808">Transferase</keyword>
<protein>
    <submittedName>
        <fullName evidence="1">Class I SAM-dependent methyltransferase</fullName>
    </submittedName>
</protein>
<dbReference type="InterPro" id="IPR029063">
    <property type="entry name" value="SAM-dependent_MTases_sf"/>
</dbReference>
<evidence type="ECO:0000313" key="2">
    <source>
        <dbReference type="Proteomes" id="UP001165541"/>
    </source>
</evidence>
<keyword evidence="2" id="KW-1185">Reference proteome</keyword>
<dbReference type="Pfam" id="PF06080">
    <property type="entry name" value="DUF938"/>
    <property type="match status" value="1"/>
</dbReference>
<dbReference type="RefSeq" id="WP_251781101.1">
    <property type="nucleotide sequence ID" value="NZ_JAMKFE010000020.1"/>
</dbReference>
<organism evidence="1 2">
    <name type="scientific">Caldimonas mangrovi</name>
    <dbReference type="NCBI Taxonomy" id="2944811"/>
    <lineage>
        <taxon>Bacteria</taxon>
        <taxon>Pseudomonadati</taxon>
        <taxon>Pseudomonadota</taxon>
        <taxon>Betaproteobacteria</taxon>
        <taxon>Burkholderiales</taxon>
        <taxon>Sphaerotilaceae</taxon>
        <taxon>Caldimonas</taxon>
    </lineage>
</organism>
<dbReference type="Proteomes" id="UP001165541">
    <property type="component" value="Unassembled WGS sequence"/>
</dbReference>
<evidence type="ECO:0000313" key="1">
    <source>
        <dbReference type="EMBL" id="MCM5682583.1"/>
    </source>
</evidence>
<reference evidence="1" key="1">
    <citation type="submission" date="2022-05" db="EMBL/GenBank/DDBJ databases">
        <title>Schlegelella sp. nov., isolated from mangrove soil.</title>
        <authorList>
            <person name="Liu Y."/>
            <person name="Ge X."/>
            <person name="Liu W."/>
        </authorList>
    </citation>
    <scope>NUCLEOTIDE SEQUENCE</scope>
    <source>
        <strain evidence="1">S2-27</strain>
    </source>
</reference>
<dbReference type="Gene3D" id="3.40.50.150">
    <property type="entry name" value="Vaccinia Virus protein VP39"/>
    <property type="match status" value="1"/>
</dbReference>
<dbReference type="EMBL" id="JAMKFE010000020">
    <property type="protein sequence ID" value="MCM5682583.1"/>
    <property type="molecule type" value="Genomic_DNA"/>
</dbReference>
<dbReference type="GO" id="GO:0032259">
    <property type="term" value="P:methylation"/>
    <property type="evidence" value="ECO:0007669"/>
    <property type="project" value="UniProtKB-KW"/>
</dbReference>
<proteinExistence type="predicted"/>
<dbReference type="PANTHER" id="PTHR20974:SF0">
    <property type="entry name" value="UPF0585 PROTEIN CG18661"/>
    <property type="match status" value="1"/>
</dbReference>
<name>A0ABT0YV03_9BURK</name>